<proteinExistence type="predicted"/>
<dbReference type="Proteomes" id="UP000694552">
    <property type="component" value="Unplaced"/>
</dbReference>
<evidence type="ECO:0000256" key="5">
    <source>
        <dbReference type="SAM" id="SignalP"/>
    </source>
</evidence>
<dbReference type="AlphaFoldDB" id="A0A8C8AMU6"/>
<sequence>MGLLLLLAGVLLPGCWAVRGPGTMWGYVGGSLSVNCTYWAGQEMKPKFWCYPGTFSTCSAYIVITSSLQPAVRQNRFSIRDNRTRREFTVTMEGLAKGDEGTYICGVRTGAFKADERHFVKVIVAQGTRAAQRPAGARCICPLFTFAAPPSTPRPTAAGTDTPRGSPGSFRYFPVLAGLQVLALLAMSGAVLWASLRG</sequence>
<dbReference type="InterPro" id="IPR003599">
    <property type="entry name" value="Ig_sub"/>
</dbReference>
<evidence type="ECO:0000313" key="7">
    <source>
        <dbReference type="Ensembl" id="ENSOSUP00000007763.1"/>
    </source>
</evidence>
<evidence type="ECO:0000256" key="4">
    <source>
        <dbReference type="SAM" id="Phobius"/>
    </source>
</evidence>
<dbReference type="PANTHER" id="PTHR11860">
    <property type="entry name" value="POLYMERIC-IMMUNOGLOBULIN RECEPTOR"/>
    <property type="match status" value="1"/>
</dbReference>
<feature type="chain" id="PRO_5034406093" description="Immunoglobulin domain-containing protein" evidence="5">
    <location>
        <begin position="18"/>
        <end position="198"/>
    </location>
</feature>
<dbReference type="GO" id="GO:0004888">
    <property type="term" value="F:transmembrane signaling receptor activity"/>
    <property type="evidence" value="ECO:0007669"/>
    <property type="project" value="TreeGrafter"/>
</dbReference>
<feature type="signal peptide" evidence="5">
    <location>
        <begin position="1"/>
        <end position="17"/>
    </location>
</feature>
<dbReference type="PANTHER" id="PTHR11860:SF87">
    <property type="entry name" value="CMRF35-LIKE MOLECULE 8"/>
    <property type="match status" value="1"/>
</dbReference>
<protein>
    <recommendedName>
        <fullName evidence="6">Immunoglobulin domain-containing protein</fullName>
    </recommendedName>
</protein>
<evidence type="ECO:0000256" key="1">
    <source>
        <dbReference type="ARBA" id="ARBA00004370"/>
    </source>
</evidence>
<dbReference type="Gene3D" id="2.60.40.10">
    <property type="entry name" value="Immunoglobulins"/>
    <property type="match status" value="1"/>
</dbReference>
<keyword evidence="5" id="KW-0732">Signal</keyword>
<accession>A0A8C8AMU6</accession>
<keyword evidence="4" id="KW-1133">Transmembrane helix</keyword>
<keyword evidence="8" id="KW-1185">Reference proteome</keyword>
<dbReference type="Pfam" id="PF07686">
    <property type="entry name" value="V-set"/>
    <property type="match status" value="1"/>
</dbReference>
<dbReference type="SMART" id="SM00409">
    <property type="entry name" value="IG"/>
    <property type="match status" value="1"/>
</dbReference>
<feature type="domain" description="Immunoglobulin" evidence="6">
    <location>
        <begin position="21"/>
        <end position="125"/>
    </location>
</feature>
<name>A0A8C8AMU6_9STRI</name>
<dbReference type="InterPro" id="IPR036179">
    <property type="entry name" value="Ig-like_dom_sf"/>
</dbReference>
<evidence type="ECO:0000259" key="6">
    <source>
        <dbReference type="SMART" id="SM00409"/>
    </source>
</evidence>
<dbReference type="InterPro" id="IPR013106">
    <property type="entry name" value="Ig_V-set"/>
</dbReference>
<dbReference type="SUPFAM" id="SSF48726">
    <property type="entry name" value="Immunoglobulin"/>
    <property type="match status" value="1"/>
</dbReference>
<dbReference type="InterPro" id="IPR013783">
    <property type="entry name" value="Ig-like_fold"/>
</dbReference>
<dbReference type="InterPro" id="IPR050671">
    <property type="entry name" value="CD300_family_receptors"/>
</dbReference>
<evidence type="ECO:0000256" key="3">
    <source>
        <dbReference type="ARBA" id="ARBA00023136"/>
    </source>
</evidence>
<feature type="transmembrane region" description="Helical" evidence="4">
    <location>
        <begin position="172"/>
        <end position="196"/>
    </location>
</feature>
<dbReference type="GO" id="GO:0005886">
    <property type="term" value="C:plasma membrane"/>
    <property type="evidence" value="ECO:0007669"/>
    <property type="project" value="TreeGrafter"/>
</dbReference>
<organism evidence="7 8">
    <name type="scientific">Otus sunia</name>
    <name type="common">Oriental scops-owl</name>
    <dbReference type="NCBI Taxonomy" id="257818"/>
    <lineage>
        <taxon>Eukaryota</taxon>
        <taxon>Metazoa</taxon>
        <taxon>Chordata</taxon>
        <taxon>Craniata</taxon>
        <taxon>Vertebrata</taxon>
        <taxon>Euteleostomi</taxon>
        <taxon>Archelosauria</taxon>
        <taxon>Archosauria</taxon>
        <taxon>Dinosauria</taxon>
        <taxon>Saurischia</taxon>
        <taxon>Theropoda</taxon>
        <taxon>Coelurosauria</taxon>
        <taxon>Aves</taxon>
        <taxon>Neognathae</taxon>
        <taxon>Neoaves</taxon>
        <taxon>Telluraves</taxon>
        <taxon>Strigiformes</taxon>
        <taxon>Strigidae</taxon>
        <taxon>Otus</taxon>
    </lineage>
</organism>
<reference evidence="7" key="2">
    <citation type="submission" date="2025-09" db="UniProtKB">
        <authorList>
            <consortium name="Ensembl"/>
        </authorList>
    </citation>
    <scope>IDENTIFICATION</scope>
</reference>
<comment type="subcellular location">
    <subcellularLocation>
        <location evidence="1">Membrane</location>
    </subcellularLocation>
</comment>
<evidence type="ECO:0000313" key="8">
    <source>
        <dbReference type="Proteomes" id="UP000694552"/>
    </source>
</evidence>
<keyword evidence="2 4" id="KW-0812">Transmembrane</keyword>
<dbReference type="Ensembl" id="ENSOSUT00000008063.1">
    <property type="protein sequence ID" value="ENSOSUP00000007763.1"/>
    <property type="gene ID" value="ENSOSUG00000005756.1"/>
</dbReference>
<evidence type="ECO:0000256" key="2">
    <source>
        <dbReference type="ARBA" id="ARBA00022692"/>
    </source>
</evidence>
<reference evidence="7" key="1">
    <citation type="submission" date="2025-08" db="UniProtKB">
        <authorList>
            <consortium name="Ensembl"/>
        </authorList>
    </citation>
    <scope>IDENTIFICATION</scope>
</reference>
<keyword evidence="3 4" id="KW-0472">Membrane</keyword>